<proteinExistence type="predicted"/>
<dbReference type="InterPro" id="IPR016024">
    <property type="entry name" value="ARM-type_fold"/>
</dbReference>
<keyword evidence="5" id="KW-1185">Reference proteome</keyword>
<dbReference type="Pfam" id="PF22964">
    <property type="entry name" value="ZER1-like_2nd"/>
    <property type="match status" value="1"/>
</dbReference>
<dbReference type="InterPro" id="IPR011989">
    <property type="entry name" value="ARM-like"/>
</dbReference>
<evidence type="ECO:0000256" key="2">
    <source>
        <dbReference type="SAM" id="MobiDB-lite"/>
    </source>
</evidence>
<dbReference type="Pfam" id="PF00481">
    <property type="entry name" value="PP2C"/>
    <property type="match status" value="1"/>
</dbReference>
<dbReference type="SUPFAM" id="SSF81606">
    <property type="entry name" value="PP2C-like"/>
    <property type="match status" value="1"/>
</dbReference>
<dbReference type="CDD" id="cd00143">
    <property type="entry name" value="PP2Cc"/>
    <property type="match status" value="1"/>
</dbReference>
<dbReference type="PANTHER" id="PTHR22895">
    <property type="entry name" value="ARMADILLO REPEAT-CONTAINING PROTEIN 6"/>
    <property type="match status" value="1"/>
</dbReference>
<dbReference type="PANTHER" id="PTHR22895:SF0">
    <property type="entry name" value="ARMADILLO REPEAT-CONTAINING PROTEIN 6"/>
    <property type="match status" value="1"/>
</dbReference>
<reference evidence="4" key="1">
    <citation type="submission" date="2023-08" db="EMBL/GenBank/DDBJ databases">
        <authorList>
            <person name="Chen Y."/>
            <person name="Shah S."/>
            <person name="Dougan E. K."/>
            <person name="Thang M."/>
            <person name="Chan C."/>
        </authorList>
    </citation>
    <scope>NUCLEOTIDE SEQUENCE</scope>
</reference>
<dbReference type="PROSITE" id="PS51746">
    <property type="entry name" value="PPM_2"/>
    <property type="match status" value="1"/>
</dbReference>
<evidence type="ECO:0000313" key="4">
    <source>
        <dbReference type="EMBL" id="CAJ1382238.1"/>
    </source>
</evidence>
<dbReference type="SMART" id="SM00332">
    <property type="entry name" value="PP2Cc"/>
    <property type="match status" value="1"/>
</dbReference>
<evidence type="ECO:0000256" key="1">
    <source>
        <dbReference type="ARBA" id="ARBA00022737"/>
    </source>
</evidence>
<dbReference type="Gene3D" id="3.60.40.10">
    <property type="entry name" value="PPM-type phosphatase domain"/>
    <property type="match status" value="1"/>
</dbReference>
<comment type="caution">
    <text evidence="4">The sequence shown here is derived from an EMBL/GenBank/DDBJ whole genome shotgun (WGS) entry which is preliminary data.</text>
</comment>
<dbReference type="SMART" id="SM00185">
    <property type="entry name" value="ARM"/>
    <property type="match status" value="13"/>
</dbReference>
<dbReference type="InterPro" id="IPR001932">
    <property type="entry name" value="PPM-type_phosphatase-like_dom"/>
</dbReference>
<feature type="compositionally biased region" description="Basic and acidic residues" evidence="2">
    <location>
        <begin position="1626"/>
        <end position="1635"/>
    </location>
</feature>
<gene>
    <name evidence="4" type="ORF">EVOR1521_LOCUS9653</name>
</gene>
<dbReference type="Proteomes" id="UP001178507">
    <property type="component" value="Unassembled WGS sequence"/>
</dbReference>
<keyword evidence="1" id="KW-0677">Repeat</keyword>
<dbReference type="InterPro" id="IPR055142">
    <property type="entry name" value="ZER1-like_C"/>
</dbReference>
<organism evidence="4 5">
    <name type="scientific">Effrenium voratum</name>
    <dbReference type="NCBI Taxonomy" id="2562239"/>
    <lineage>
        <taxon>Eukaryota</taxon>
        <taxon>Sar</taxon>
        <taxon>Alveolata</taxon>
        <taxon>Dinophyceae</taxon>
        <taxon>Suessiales</taxon>
        <taxon>Symbiodiniaceae</taxon>
        <taxon>Effrenium</taxon>
    </lineage>
</organism>
<dbReference type="EMBL" id="CAUJNA010000884">
    <property type="protein sequence ID" value="CAJ1382238.1"/>
    <property type="molecule type" value="Genomic_DNA"/>
</dbReference>
<dbReference type="InterPro" id="IPR000225">
    <property type="entry name" value="Armadillo"/>
</dbReference>
<dbReference type="SUPFAM" id="SSF48371">
    <property type="entry name" value="ARM repeat"/>
    <property type="match status" value="3"/>
</dbReference>
<feature type="domain" description="PPM-type phosphatase" evidence="3">
    <location>
        <begin position="106"/>
        <end position="391"/>
    </location>
</feature>
<dbReference type="Gene3D" id="1.25.10.10">
    <property type="entry name" value="Leucine-rich Repeat Variant"/>
    <property type="match status" value="5"/>
</dbReference>
<dbReference type="InterPro" id="IPR036457">
    <property type="entry name" value="PPM-type-like_dom_sf"/>
</dbReference>
<evidence type="ECO:0000259" key="3">
    <source>
        <dbReference type="PROSITE" id="PS51746"/>
    </source>
</evidence>
<protein>
    <recommendedName>
        <fullName evidence="3">PPM-type phosphatase domain-containing protein</fullName>
    </recommendedName>
</protein>
<sequence length="1691" mass="184310">MQLDEDETLENCRLKSRRTFYPFDQNQREEISKENFSEHDDKDKLCASLHDEVSDKSLRRVWSSLSGLWMVHGKLPPREQPFQERQFGLMPRSREAGGNVLARHDIAAICCKGCKGHDSSPGQDNFSCARLAGGFRLHTIADGHGQDGHWVSDRVVRLLPYFMSSRDCRQMLRSGEVEAALISSFERMQDDLISASMAEDVNLLLSGTTAVCILRQIHSPLVWVASVGDSRCIHICKDGTVSFSTKDHKPCNPSERARVLESGCEVTSCDADNGELLEKVVIKGERGRAPELGFTRSLGDLMYKKYGVIAKPEVFCLEKELKDGMGHFLLASDGIWEFMKNEDVAEIVHRRLQEGTPKELVVKQLAEEAQSKWKEEDDEYCDDISVILVAAAELAAQGWCLHFRRLLLRQPQMTVALEAWSSSPKVEKRLAELRKKTACGGLAAETDSDSDEDKAPSVPSIVTEVQAAMQSYKQSRGVQEHSCAIIRNLACSDEWLSYIEHIDGTGLVLAALERFKLAHLVQEQGLGAISNLASKSQQRGRLNGAMSLVQTALIEHSDKAGACAQACAALWNLVADHKENQALVDQLQITQKVCEAIEVHLADEEVLENAFGAISNFTSFNLSNKQAVVDVNGAGSICRGMQEHLTATPVQRQGCAALWSLAANSEAAQAALFEAKALSTVCRAMGSEPMDPNLQENGCGLVRNLTVSNEDCKVQAIQVGCAEKVCAALARHEDVRVRRQGCGALLNMASVQPEHVEECHHAIVQLDGVSRLCLAISSHLKEVSVVEPACGALRALASGAQAGTHGPREKILLHDELVPHVIRASFVNLEFNLVQRHCLEALRHVCDWESGAAEVNAARGALATCRAMAVAGPSGAGARVRDLERPGGVKDGPASVVSAGGLARIAAALRSFREERGLQLSAFEALLAMSKEAAQDVEASGCRQAMLLSMPHQDFPLLVVGCGVLRNLALGDVAAVQEARQLLTSYLDNFPDEVDLLVASLNALAEICILEGPNDADATLTAAVSSALVAHKKVARVQAAGLNVFRAMAVIGNQSLDAALEARCIERARLAFTDHRGDEAVQARGCELLRRVAASAANLRDSIVEAGLFALITEAQENCKDNPEVCRQSIHATATLLGFMSSTQSRQEERMRMMKQSAAKAKAAAAQKGAAAAHGKLVKETDLTEFVTGVQKLMLHHKNSSLFLQDACHVLHSLADNSDDGRKAVHAASVLDTVIAALKQHRRCESVTFHGLRTLWSLLTGTAVIREAGAVEFAGAALSKFPNSAPVQSAALLVVNRTCVKNTEVKQMYLEAGLIPSIQRLQAEAPSTFLRGRCLATLANLASNFPEAAEQMRALGVVEAVVDRLCTDEDEQILCRCLQLLWAFLRSSRNKQHHEKIGTMKVLDAVLRAVDANPKNENLQAPALGFLWNFGCLSKERTEWLQQRGAVQKVCLCLDSFSDSPTVQRHGLELLRCLSCPAEFRTEVYEAKAVDLAKAALFTFRRMAQVACAAVGLLGNLACGGVQFKREMFEQDVPKEVLAAMEEHARDAGVQALGSWALGNLVGVSRKRARELFELGGKDRVFLAMSEHTLNDSIKMYGTSIVRRLELVQDLTQNSANMEEDDEPEKFEAKSFADLDKDESDSESDSEISDDEDPELKAKIRALAQQTRDDGAEEQPAHRGPRSGVKFHSND</sequence>
<feature type="region of interest" description="Disordered" evidence="2">
    <location>
        <begin position="1615"/>
        <end position="1691"/>
    </location>
</feature>
<feature type="compositionally biased region" description="Acidic residues" evidence="2">
    <location>
        <begin position="1636"/>
        <end position="1654"/>
    </location>
</feature>
<name>A0AA36I8P4_9DINO</name>
<accession>A0AA36I8P4</accession>
<evidence type="ECO:0000313" key="5">
    <source>
        <dbReference type="Proteomes" id="UP001178507"/>
    </source>
</evidence>